<protein>
    <submittedName>
        <fullName evidence="1">Uncharacterized protein</fullName>
    </submittedName>
</protein>
<dbReference type="EMBL" id="LBUP01000005">
    <property type="protein sequence ID" value="KKQ66425.1"/>
    <property type="molecule type" value="Genomic_DNA"/>
</dbReference>
<gene>
    <name evidence="1" type="ORF">US86_C0005G0036</name>
</gene>
<reference evidence="1 2" key="1">
    <citation type="journal article" date="2015" name="Nature">
        <title>rRNA introns, odd ribosomes, and small enigmatic genomes across a large radiation of phyla.</title>
        <authorList>
            <person name="Brown C.T."/>
            <person name="Hug L.A."/>
            <person name="Thomas B.C."/>
            <person name="Sharon I."/>
            <person name="Castelle C.J."/>
            <person name="Singh A."/>
            <person name="Wilkins M.J."/>
            <person name="Williams K.H."/>
            <person name="Banfield J.F."/>
        </authorList>
    </citation>
    <scope>NUCLEOTIDE SEQUENCE [LARGE SCALE GENOMIC DNA]</scope>
</reference>
<evidence type="ECO:0000313" key="2">
    <source>
        <dbReference type="Proteomes" id="UP000034235"/>
    </source>
</evidence>
<name>A0A0G0JTR3_9BACT</name>
<evidence type="ECO:0000313" key="1">
    <source>
        <dbReference type="EMBL" id="KKQ66425.1"/>
    </source>
</evidence>
<accession>A0A0G0JTR3</accession>
<dbReference type="AlphaFoldDB" id="A0A0G0JTR3"/>
<organism evidence="1 2">
    <name type="scientific">Candidatus Daviesbacteria bacterium GW2011_GWA2_38_24</name>
    <dbReference type="NCBI Taxonomy" id="1618422"/>
    <lineage>
        <taxon>Bacteria</taxon>
        <taxon>Candidatus Daviesiibacteriota</taxon>
    </lineage>
</organism>
<sequence>MFILTTIVTTLVLFSTVLIVSGSVLFKSNSSYSLETVQALNLAEAGVDKAVATLNKTGGNYAGEDETSLGIGSYSVKITSIDSGTKYVEATGYIPNKQTSKAKKTVRVKVSKGTGTAFSYALQVGNGGLYLKNSSRINGTVYSNGNIVMENSAVITGDAYVAGGTQGIADQESDCVAPNCGDFIFGKSVSGQNIFDVAQSFKPTTTQSINKVALKLKKIGTPNDIQVRILADNNGSPNKDSVLTQGTLYANLVTTQYSFVEVAFQTSPTLTAETTYWILLDTCGDNTNCGNSTNYWSWSQDLSQGYNRGAAVWTTKWNQNNASWNAVLADLNFKTFMGGVATYIQGGNTSQINGSAYANTLNTLNVGQGAYFQVQQNVNAASYYPGSSDPVSKVMPISDANINDWKNEAENAGVYNGNVSGCVSTLGSGKYIGNVSLINNCVTTVTTPIWITGSLTLDNGSQMKLPSSMEDLSGIVIVDGKIKLANNGKFVGSGTQGSFFTAVSMFDTTNDPVNYAIEADNGSDSMILYAGKGAIRIANNGVLTELVGWKIELSNNAVISYHSGLAGVFYPSSPSGAFSVIKGSYQLK</sequence>
<proteinExistence type="predicted"/>
<comment type="caution">
    <text evidence="1">The sequence shown here is derived from an EMBL/GenBank/DDBJ whole genome shotgun (WGS) entry which is preliminary data.</text>
</comment>
<dbReference type="Proteomes" id="UP000034235">
    <property type="component" value="Unassembled WGS sequence"/>
</dbReference>